<evidence type="ECO:0000313" key="2">
    <source>
        <dbReference type="EMBL" id="GGY19000.1"/>
    </source>
</evidence>
<reference evidence="2" key="1">
    <citation type="journal article" date="2014" name="Int. J. Syst. Evol. Microbiol.">
        <title>Complete genome sequence of Corynebacterium casei LMG S-19264T (=DSM 44701T), isolated from a smear-ripened cheese.</title>
        <authorList>
            <consortium name="US DOE Joint Genome Institute (JGI-PGF)"/>
            <person name="Walter F."/>
            <person name="Albersmeier A."/>
            <person name="Kalinowski J."/>
            <person name="Ruckert C."/>
        </authorList>
    </citation>
    <scope>NUCLEOTIDE SEQUENCE</scope>
    <source>
        <strain evidence="2">JCM 4790</strain>
    </source>
</reference>
<reference evidence="2" key="2">
    <citation type="submission" date="2020-09" db="EMBL/GenBank/DDBJ databases">
        <authorList>
            <person name="Sun Q."/>
            <person name="Ohkuma M."/>
        </authorList>
    </citation>
    <scope>NUCLEOTIDE SEQUENCE</scope>
    <source>
        <strain evidence="2">JCM 4790</strain>
    </source>
</reference>
<proteinExistence type="predicted"/>
<dbReference type="SUPFAM" id="SSF46785">
    <property type="entry name" value="Winged helix' DNA-binding domain"/>
    <property type="match status" value="1"/>
</dbReference>
<organism evidence="2 3">
    <name type="scientific">Streptomyces minutiscleroticus</name>
    <dbReference type="NCBI Taxonomy" id="68238"/>
    <lineage>
        <taxon>Bacteria</taxon>
        <taxon>Bacillati</taxon>
        <taxon>Actinomycetota</taxon>
        <taxon>Actinomycetes</taxon>
        <taxon>Kitasatosporales</taxon>
        <taxon>Streptomycetaceae</taxon>
        <taxon>Streptomyces</taxon>
    </lineage>
</organism>
<feature type="domain" description="HTH marR-type" evidence="1">
    <location>
        <begin position="3"/>
        <end position="51"/>
    </location>
</feature>
<dbReference type="EMBL" id="BMVU01000138">
    <property type="protein sequence ID" value="GGY19000.1"/>
    <property type="molecule type" value="Genomic_DNA"/>
</dbReference>
<dbReference type="InterPro" id="IPR036388">
    <property type="entry name" value="WH-like_DNA-bd_sf"/>
</dbReference>
<sequence length="77" mass="8517">MTYAILGGLEHSVERTAAELAERMGVPAPHFSRARRELEAAGWLEYTHSEGQIKFFRLGEAATGRDVVVPLHNRPTG</sequence>
<keyword evidence="3" id="KW-1185">Reference proteome</keyword>
<gene>
    <name evidence="2" type="ORF">GCM10010358_82490</name>
</gene>
<dbReference type="RefSeq" id="WP_229919967.1">
    <property type="nucleotide sequence ID" value="NZ_BMVU01000138.1"/>
</dbReference>
<dbReference type="Proteomes" id="UP000619244">
    <property type="component" value="Unassembled WGS sequence"/>
</dbReference>
<dbReference type="Pfam" id="PF12802">
    <property type="entry name" value="MarR_2"/>
    <property type="match status" value="1"/>
</dbReference>
<dbReference type="InterPro" id="IPR000835">
    <property type="entry name" value="HTH_MarR-typ"/>
</dbReference>
<name>A0A918P4C4_9ACTN</name>
<dbReference type="AlphaFoldDB" id="A0A918P4C4"/>
<comment type="caution">
    <text evidence="2">The sequence shown here is derived from an EMBL/GenBank/DDBJ whole genome shotgun (WGS) entry which is preliminary data.</text>
</comment>
<dbReference type="GO" id="GO:0003700">
    <property type="term" value="F:DNA-binding transcription factor activity"/>
    <property type="evidence" value="ECO:0007669"/>
    <property type="project" value="InterPro"/>
</dbReference>
<evidence type="ECO:0000313" key="3">
    <source>
        <dbReference type="Proteomes" id="UP000619244"/>
    </source>
</evidence>
<accession>A0A918P4C4</accession>
<evidence type="ECO:0000259" key="1">
    <source>
        <dbReference type="Pfam" id="PF12802"/>
    </source>
</evidence>
<dbReference type="Gene3D" id="1.10.10.10">
    <property type="entry name" value="Winged helix-like DNA-binding domain superfamily/Winged helix DNA-binding domain"/>
    <property type="match status" value="1"/>
</dbReference>
<dbReference type="InterPro" id="IPR036390">
    <property type="entry name" value="WH_DNA-bd_sf"/>
</dbReference>
<protein>
    <recommendedName>
        <fullName evidence="1">HTH marR-type domain-containing protein</fullName>
    </recommendedName>
</protein>